<dbReference type="RefSeq" id="XP_049152354.1">
    <property type="nucleotide sequence ID" value="XM_049295207.1"/>
</dbReference>
<keyword evidence="2" id="KW-1185">Reference proteome</keyword>
<protein>
    <submittedName>
        <fullName evidence="1">Uncharacterized protein</fullName>
    </submittedName>
</protein>
<reference evidence="1" key="1">
    <citation type="journal article" date="2021" name="Mol. Plant Microbe Interact.">
        <title>Complete Genome Sequence of the Plant-Pathogenic Fungus Colletotrichum lupini.</title>
        <authorList>
            <person name="Baroncelli R."/>
            <person name="Pensec F."/>
            <person name="Da Lio D."/>
            <person name="Boufleur T."/>
            <person name="Vicente I."/>
            <person name="Sarrocco S."/>
            <person name="Picot A."/>
            <person name="Baraldi E."/>
            <person name="Sukno S."/>
            <person name="Thon M."/>
            <person name="Le Floch G."/>
        </authorList>
    </citation>
    <scope>NUCLEOTIDE SEQUENCE</scope>
    <source>
        <strain evidence="1">IMI 504893</strain>
    </source>
</reference>
<sequence>MTDCMSCQGTNSTRRDNCFISLLKRSSSPFTDTTIKTFSSAAHLLHRDLDYHNIPRQRMFPSPTVATEPNFQDGIMGNLPHDWRAGAFRNTSFLEEVKMDGTDVKRSNHIPTFTRLRRHHPDSPGIPSPTRELLNCPQNAHPWRGVQQFACMNADSVPARLSNRMRLACSHPQSSVPRLSSSKDHARRVVSIVGCPPDPRSGRGIAR</sequence>
<dbReference type="KEGG" id="clup:CLUP02_16283"/>
<evidence type="ECO:0000313" key="2">
    <source>
        <dbReference type="Proteomes" id="UP000830671"/>
    </source>
</evidence>
<dbReference type="EMBL" id="CP019481">
    <property type="protein sequence ID" value="UQC90753.1"/>
    <property type="molecule type" value="Genomic_DNA"/>
</dbReference>
<dbReference type="Proteomes" id="UP000830671">
    <property type="component" value="Chromosome 9"/>
</dbReference>
<proteinExistence type="predicted"/>
<evidence type="ECO:0000313" key="1">
    <source>
        <dbReference type="EMBL" id="UQC90753.1"/>
    </source>
</evidence>
<gene>
    <name evidence="1" type="ORF">CLUP02_16283</name>
</gene>
<dbReference type="GeneID" id="73350217"/>
<dbReference type="AlphaFoldDB" id="A0A9Q8T8B0"/>
<organism evidence="1 2">
    <name type="scientific">Colletotrichum lupini</name>
    <dbReference type="NCBI Taxonomy" id="145971"/>
    <lineage>
        <taxon>Eukaryota</taxon>
        <taxon>Fungi</taxon>
        <taxon>Dikarya</taxon>
        <taxon>Ascomycota</taxon>
        <taxon>Pezizomycotina</taxon>
        <taxon>Sordariomycetes</taxon>
        <taxon>Hypocreomycetidae</taxon>
        <taxon>Glomerellales</taxon>
        <taxon>Glomerellaceae</taxon>
        <taxon>Colletotrichum</taxon>
        <taxon>Colletotrichum acutatum species complex</taxon>
    </lineage>
</organism>
<name>A0A9Q8T8B0_9PEZI</name>
<accession>A0A9Q8T8B0</accession>